<protein>
    <recommendedName>
        <fullName evidence="4">Phosphoglycerate mutase</fullName>
    </recommendedName>
</protein>
<dbReference type="InterPro" id="IPR051710">
    <property type="entry name" value="Phosphatase_SH3-domain"/>
</dbReference>
<evidence type="ECO:0000256" key="1">
    <source>
        <dbReference type="SAM" id="MobiDB-lite"/>
    </source>
</evidence>
<organism evidence="2 3">
    <name type="scientific">Paracoccidioides brasiliensis</name>
    <dbReference type="NCBI Taxonomy" id="121759"/>
    <lineage>
        <taxon>Eukaryota</taxon>
        <taxon>Fungi</taxon>
        <taxon>Dikarya</taxon>
        <taxon>Ascomycota</taxon>
        <taxon>Pezizomycotina</taxon>
        <taxon>Eurotiomycetes</taxon>
        <taxon>Eurotiomycetidae</taxon>
        <taxon>Onygenales</taxon>
        <taxon>Ajellomycetaceae</taxon>
        <taxon>Paracoccidioides</taxon>
    </lineage>
</organism>
<gene>
    <name evidence="2" type="ORF">ACO22_01183</name>
</gene>
<dbReference type="PANTHER" id="PTHR16469">
    <property type="entry name" value="UBIQUITIN-ASSOCIATED AND SH3 DOMAIN-CONTAINING BA-RELATED"/>
    <property type="match status" value="1"/>
</dbReference>
<dbReference type="InterPro" id="IPR013078">
    <property type="entry name" value="His_Pase_superF_clade-1"/>
</dbReference>
<feature type="region of interest" description="Disordered" evidence="1">
    <location>
        <begin position="59"/>
        <end position="98"/>
    </location>
</feature>
<comment type="caution">
    <text evidence="2">The sequence shown here is derived from an EMBL/GenBank/DDBJ whole genome shotgun (WGS) entry which is preliminary data.</text>
</comment>
<feature type="compositionally biased region" description="Low complexity" evidence="1">
    <location>
        <begin position="64"/>
        <end position="75"/>
    </location>
</feature>
<dbReference type="InterPro" id="IPR029033">
    <property type="entry name" value="His_PPase_superfam"/>
</dbReference>
<dbReference type="AlphaFoldDB" id="A0A1D2JMH3"/>
<reference evidence="2 3" key="1">
    <citation type="submission" date="2016-06" db="EMBL/GenBank/DDBJ databases">
        <authorList>
            <person name="Kjaerup R.B."/>
            <person name="Dalgaard T.S."/>
            <person name="Juul-Madsen H.R."/>
        </authorList>
    </citation>
    <scope>NUCLEOTIDE SEQUENCE [LARGE SCALE GENOMIC DNA]</scope>
    <source>
        <strain evidence="2 3">Pb300</strain>
    </source>
</reference>
<dbReference type="SMART" id="SM00855">
    <property type="entry name" value="PGAM"/>
    <property type="match status" value="1"/>
</dbReference>
<dbReference type="Gene3D" id="3.40.50.1240">
    <property type="entry name" value="Phosphoglycerate mutase-like"/>
    <property type="match status" value="2"/>
</dbReference>
<accession>A0A1D2JMH3</accession>
<proteinExistence type="predicted"/>
<feature type="region of interest" description="Disordered" evidence="1">
    <location>
        <begin position="530"/>
        <end position="556"/>
    </location>
</feature>
<dbReference type="CDD" id="cd07040">
    <property type="entry name" value="HP"/>
    <property type="match status" value="1"/>
</dbReference>
<feature type="region of interest" description="Disordered" evidence="1">
    <location>
        <begin position="575"/>
        <end position="653"/>
    </location>
</feature>
<evidence type="ECO:0000313" key="2">
    <source>
        <dbReference type="EMBL" id="ODH42438.1"/>
    </source>
</evidence>
<sequence length="653" mass="70892">MGKPPAVVIIARHGARLDAVDNKWHLTSPTPYDPPLTYGGWNQARALGIRIGNILRAREDPSHSSSNSNKNSGGKVNAEAASDCRRSPSNTPSPSRKQKVIFHTSPFLRCVQTAIGVGAGMRQSKGYSPCRSVPHTAKPHTSRPGSPTTRDSGTHYISTISQPIDSPSPSCKVAEPSDITVQKYKLRLDAFLGEWLSPDYFEHIAPPPSSVMMVASAKSELLRRGEPIETGIEADGKSMFGHFPGGWSNPFTRSTSRDYSDDGDNGKEDDGVFKGMASMGYTLAQRNCPGSVNNGVNEMNKPEGPGISKFRTDLPVGYSGYIPPIAVYAVSPSDPIPSGYVSHARDSCIDVDYQWDSMREPQNWGKGGEYGEEWSSMHRRFRNGLQHMIDWYRSNDPGIGGASTTSLIGDDDDDDIETVLILITHGAGCNALIGALTGQPVLLDVGMASLTMAERKTDATDSSWEETPASAVVLHRPLDSRTTELADEYNMKLISSTEHLRTEANSSHVSHTSSARILPTPISSYRHRFSPTSDFTSSQESFSLGESMGQKPSNSRILAPNYSVGASANRPPSGLWGSVQISGNNSESADDLVPNFEDPKPSSADSSGAMETDYQLPHLPARSRSQRGLWGCTSLQEREQVSKRRWTMSESNP</sequence>
<feature type="compositionally biased region" description="Polar residues" evidence="1">
    <location>
        <begin position="143"/>
        <end position="155"/>
    </location>
</feature>
<dbReference type="PANTHER" id="PTHR16469:SF27">
    <property type="entry name" value="UBIQUITIN-ASSOCIATED AND SH3 DOMAIN-CONTAINING BA-RELATED"/>
    <property type="match status" value="1"/>
</dbReference>
<evidence type="ECO:0000313" key="3">
    <source>
        <dbReference type="Proteomes" id="UP000242814"/>
    </source>
</evidence>
<dbReference type="EMBL" id="LZYO01000027">
    <property type="protein sequence ID" value="ODH42438.1"/>
    <property type="molecule type" value="Genomic_DNA"/>
</dbReference>
<dbReference type="VEuPathDB" id="FungiDB:PADG_06358"/>
<feature type="region of interest" description="Disordered" evidence="1">
    <location>
        <begin position="122"/>
        <end position="155"/>
    </location>
</feature>
<dbReference type="SUPFAM" id="SSF53254">
    <property type="entry name" value="Phosphoglycerate mutase-like"/>
    <property type="match status" value="1"/>
</dbReference>
<evidence type="ECO:0008006" key="4">
    <source>
        <dbReference type="Google" id="ProtNLM"/>
    </source>
</evidence>
<dbReference type="Proteomes" id="UP000242814">
    <property type="component" value="Unassembled WGS sequence"/>
</dbReference>
<name>A0A1D2JMH3_PARBR</name>
<dbReference type="VEuPathDB" id="FungiDB:PABG_06811"/>